<feature type="transmembrane region" description="Helical" evidence="1">
    <location>
        <begin position="45"/>
        <end position="64"/>
    </location>
</feature>
<evidence type="ECO:0000313" key="3">
    <source>
        <dbReference type="Proteomes" id="UP000747110"/>
    </source>
</evidence>
<organism evidence="2 3">
    <name type="scientific">Volvox reticuliferus</name>
    <dbReference type="NCBI Taxonomy" id="1737510"/>
    <lineage>
        <taxon>Eukaryota</taxon>
        <taxon>Viridiplantae</taxon>
        <taxon>Chlorophyta</taxon>
        <taxon>core chlorophytes</taxon>
        <taxon>Chlorophyceae</taxon>
        <taxon>CS clade</taxon>
        <taxon>Chlamydomonadales</taxon>
        <taxon>Volvocaceae</taxon>
        <taxon>Volvox</taxon>
    </lineage>
</organism>
<evidence type="ECO:0000256" key="1">
    <source>
        <dbReference type="SAM" id="Phobius"/>
    </source>
</evidence>
<keyword evidence="3" id="KW-1185">Reference proteome</keyword>
<keyword evidence="1" id="KW-0472">Membrane</keyword>
<reference evidence="2" key="1">
    <citation type="journal article" date="2021" name="Proc. Natl. Acad. Sci. U.S.A.">
        <title>Three genomes in the algal genus Volvox reveal the fate of a haploid sex-determining region after a transition to homothallism.</title>
        <authorList>
            <person name="Yamamoto K."/>
            <person name="Hamaji T."/>
            <person name="Kawai-Toyooka H."/>
            <person name="Matsuzaki R."/>
            <person name="Takahashi F."/>
            <person name="Nishimura Y."/>
            <person name="Kawachi M."/>
            <person name="Noguchi H."/>
            <person name="Minakuchi Y."/>
            <person name="Umen J.G."/>
            <person name="Toyoda A."/>
            <person name="Nozaki H."/>
        </authorList>
    </citation>
    <scope>NUCLEOTIDE SEQUENCE</scope>
    <source>
        <strain evidence="2">NIES-3786</strain>
    </source>
</reference>
<evidence type="ECO:0000313" key="2">
    <source>
        <dbReference type="EMBL" id="GIL75467.1"/>
    </source>
</evidence>
<dbReference type="Proteomes" id="UP000747110">
    <property type="component" value="Unassembled WGS sequence"/>
</dbReference>
<name>A0A8J4FHM8_9CHLO</name>
<keyword evidence="1" id="KW-1133">Transmembrane helix</keyword>
<keyword evidence="1" id="KW-0812">Transmembrane</keyword>
<sequence>LVYTTAAAVIVAGVNPGIGAVGAASAQQGMFPEQLRQPETQLQGVTTGSLGAVLVLSLMVAAAGGMPPDLMVPISSCLHTGWLAMGAARFRAWLRTAAMELSSPPTAAGGMVSVHTTGVSGGVGGGMAAGAALPWARLKVESLVISLNELWSEECERDLVKFKRSLKALCGGKKKATGAG</sequence>
<gene>
    <name evidence="2" type="ORF">Vretifemale_5246</name>
</gene>
<comment type="caution">
    <text evidence="2">The sequence shown here is derived from an EMBL/GenBank/DDBJ whole genome shotgun (WGS) entry which is preliminary data.</text>
</comment>
<dbReference type="AlphaFoldDB" id="A0A8J4FHM8"/>
<accession>A0A8J4FHM8</accession>
<proteinExistence type="predicted"/>
<feature type="transmembrane region" description="Helical" evidence="1">
    <location>
        <begin position="6"/>
        <end position="24"/>
    </location>
</feature>
<feature type="non-terminal residue" evidence="2">
    <location>
        <position position="1"/>
    </location>
</feature>
<dbReference type="EMBL" id="BNCP01000007">
    <property type="protein sequence ID" value="GIL75467.1"/>
    <property type="molecule type" value="Genomic_DNA"/>
</dbReference>
<dbReference type="OrthoDB" id="552208at2759"/>
<protein>
    <submittedName>
        <fullName evidence="2">Uncharacterized protein</fullName>
    </submittedName>
</protein>